<name>A0A0R2QH19_9ACTN</name>
<evidence type="ECO:0000313" key="3">
    <source>
        <dbReference type="Proteomes" id="UP000051017"/>
    </source>
</evidence>
<feature type="coiled-coil region" evidence="1">
    <location>
        <begin position="21"/>
        <end position="52"/>
    </location>
</feature>
<protein>
    <submittedName>
        <fullName evidence="2">Uncharacterized protein</fullName>
    </submittedName>
</protein>
<comment type="caution">
    <text evidence="2">The sequence shown here is derived from an EMBL/GenBank/DDBJ whole genome shotgun (WGS) entry which is preliminary data.</text>
</comment>
<evidence type="ECO:0000256" key="1">
    <source>
        <dbReference type="SAM" id="Coils"/>
    </source>
</evidence>
<dbReference type="AlphaFoldDB" id="A0A0R2QH19"/>
<gene>
    <name evidence="2" type="ORF">ABR75_01870</name>
</gene>
<sequence length="62" mass="7022">MGNDRFITHFSLFQQVTGSDLNTLQRDIDTEVRELKSQIRQLESSIASTKSSLKHEIVMAGI</sequence>
<dbReference type="EMBL" id="LIBJ01000004">
    <property type="protein sequence ID" value="KRO49521.1"/>
    <property type="molecule type" value="Genomic_DNA"/>
</dbReference>
<feature type="non-terminal residue" evidence="2">
    <location>
        <position position="62"/>
    </location>
</feature>
<dbReference type="Proteomes" id="UP000051017">
    <property type="component" value="Unassembled WGS sequence"/>
</dbReference>
<accession>A0A0R2QH19</accession>
<evidence type="ECO:0000313" key="2">
    <source>
        <dbReference type="EMBL" id="KRO49521.1"/>
    </source>
</evidence>
<proteinExistence type="predicted"/>
<reference evidence="2 3" key="1">
    <citation type="submission" date="2015-10" db="EMBL/GenBank/DDBJ databases">
        <title>Metagenome-Assembled Genomes uncover a global brackish microbiome.</title>
        <authorList>
            <person name="Hugerth L.W."/>
            <person name="Larsson J."/>
            <person name="Alneberg J."/>
            <person name="Lindh M.V."/>
            <person name="Legrand C."/>
            <person name="Pinhassi J."/>
            <person name="Andersson A.F."/>
        </authorList>
    </citation>
    <scope>NUCLEOTIDE SEQUENCE [LARGE SCALE GENOMIC DNA]</scope>
    <source>
        <strain evidence="2">BACL6 MAG-120924-bin43</strain>
    </source>
</reference>
<keyword evidence="1" id="KW-0175">Coiled coil</keyword>
<organism evidence="2 3">
    <name type="scientific">Acidimicrobiia bacterium BACL6 MAG-120924-bin43</name>
    <dbReference type="NCBI Taxonomy" id="1655583"/>
    <lineage>
        <taxon>Bacteria</taxon>
        <taxon>Bacillati</taxon>
        <taxon>Actinomycetota</taxon>
        <taxon>Acidimicrobiia</taxon>
        <taxon>acIV cluster</taxon>
    </lineage>
</organism>